<protein>
    <recommendedName>
        <fullName evidence="1">Laminin alpha domain-containing protein</fullName>
    </recommendedName>
</protein>
<name>A0ABU7ELT6_9TELE</name>
<sequence>MYLCTFFLQATKVSADGEQVEDDADRIHKRANDLEQFIKDTLLGAKDLQSKAAELNRTLSRKDGTPDKSLSEMKEEIQAMLAEMRKRQLGGMKSIAEEEEEVH</sequence>
<reference evidence="2 3" key="1">
    <citation type="submission" date="2021-06" db="EMBL/GenBank/DDBJ databases">
        <authorList>
            <person name="Palmer J.M."/>
        </authorList>
    </citation>
    <scope>NUCLEOTIDE SEQUENCE [LARGE SCALE GENOMIC DNA]</scope>
    <source>
        <strain evidence="2 3">CL_MEX2019</strain>
        <tissue evidence="2">Muscle</tissue>
    </source>
</reference>
<dbReference type="EMBL" id="JAHUTJ010059823">
    <property type="protein sequence ID" value="MED6288109.1"/>
    <property type="molecule type" value="Genomic_DNA"/>
</dbReference>
<accession>A0ABU7ELT6</accession>
<organism evidence="2 3">
    <name type="scientific">Characodon lateralis</name>
    <dbReference type="NCBI Taxonomy" id="208331"/>
    <lineage>
        <taxon>Eukaryota</taxon>
        <taxon>Metazoa</taxon>
        <taxon>Chordata</taxon>
        <taxon>Craniata</taxon>
        <taxon>Vertebrata</taxon>
        <taxon>Euteleostomi</taxon>
        <taxon>Actinopterygii</taxon>
        <taxon>Neopterygii</taxon>
        <taxon>Teleostei</taxon>
        <taxon>Neoteleostei</taxon>
        <taxon>Acanthomorphata</taxon>
        <taxon>Ovalentaria</taxon>
        <taxon>Atherinomorphae</taxon>
        <taxon>Cyprinodontiformes</taxon>
        <taxon>Goodeidae</taxon>
        <taxon>Characodon</taxon>
    </lineage>
</organism>
<evidence type="ECO:0000313" key="3">
    <source>
        <dbReference type="Proteomes" id="UP001352852"/>
    </source>
</evidence>
<comment type="caution">
    <text evidence="2">The sequence shown here is derived from an EMBL/GenBank/DDBJ whole genome shotgun (WGS) entry which is preliminary data.</text>
</comment>
<keyword evidence="3" id="KW-1185">Reference proteome</keyword>
<proteinExistence type="predicted"/>
<dbReference type="Pfam" id="PF06008">
    <property type="entry name" value="Laminin_I"/>
    <property type="match status" value="1"/>
</dbReference>
<dbReference type="InterPro" id="IPR009254">
    <property type="entry name" value="Laminin_aI"/>
</dbReference>
<evidence type="ECO:0000259" key="1">
    <source>
        <dbReference type="Pfam" id="PF06008"/>
    </source>
</evidence>
<feature type="domain" description="Laminin alpha" evidence="1">
    <location>
        <begin position="9"/>
        <end position="100"/>
    </location>
</feature>
<gene>
    <name evidence="2" type="ORF">CHARACLAT_023225</name>
</gene>
<dbReference type="Proteomes" id="UP001352852">
    <property type="component" value="Unassembled WGS sequence"/>
</dbReference>
<evidence type="ECO:0000313" key="2">
    <source>
        <dbReference type="EMBL" id="MED6288109.1"/>
    </source>
</evidence>